<accession>F8A943</accession>
<feature type="transmembrane region" description="Helical" evidence="1">
    <location>
        <begin position="48"/>
        <end position="67"/>
    </location>
</feature>
<reference evidence="2 3" key="2">
    <citation type="journal article" date="2012" name="Stand. Genomic Sci.">
        <title>Complete genome sequence of the thermophilic sulfate-reducing ocean bacterium Thermodesulfatator indicus type strain (CIR29812(T)).</title>
        <authorList>
            <person name="Anderson I."/>
            <person name="Saunders E."/>
            <person name="Lapidus A."/>
            <person name="Nolan M."/>
            <person name="Lucas S."/>
            <person name="Tice H."/>
            <person name="Del Rio T.G."/>
            <person name="Cheng J.F."/>
            <person name="Han C."/>
            <person name="Tapia R."/>
            <person name="Goodwin L.A."/>
            <person name="Pitluck S."/>
            <person name="Liolios K."/>
            <person name="Mavromatis K."/>
            <person name="Pagani I."/>
            <person name="Ivanova N."/>
            <person name="Mikhailova N."/>
            <person name="Pati A."/>
            <person name="Chen A."/>
            <person name="Palaniappan K."/>
            <person name="Land M."/>
            <person name="Hauser L."/>
            <person name="Jeffries C.D."/>
            <person name="Chang Y.J."/>
            <person name="Brambilla E.M."/>
            <person name="Rohde M."/>
            <person name="Spring S."/>
            <person name="Goker M."/>
            <person name="Detter J.C."/>
            <person name="Woyke T."/>
            <person name="Bristow J."/>
            <person name="Eisen J.A."/>
            <person name="Markowitz V."/>
            <person name="Hugenholtz P."/>
            <person name="Kyrpides N.C."/>
            <person name="Klenk H.P."/>
        </authorList>
    </citation>
    <scope>NUCLEOTIDE SEQUENCE [LARGE SCALE GENOMIC DNA]</scope>
    <source>
        <strain evidence="3">DSM 15286 / JCM 11887 / CIR29812</strain>
    </source>
</reference>
<dbReference type="InParanoid" id="F8A943"/>
<reference evidence="3" key="1">
    <citation type="submission" date="2011-04" db="EMBL/GenBank/DDBJ databases">
        <title>The complete genome of Thermodesulfatator indicus DSM 15286.</title>
        <authorList>
            <person name="Lucas S."/>
            <person name="Copeland A."/>
            <person name="Lapidus A."/>
            <person name="Bruce D."/>
            <person name="Goodwin L."/>
            <person name="Pitluck S."/>
            <person name="Peters L."/>
            <person name="Kyrpides N."/>
            <person name="Mavromatis K."/>
            <person name="Pagani I."/>
            <person name="Ivanova N."/>
            <person name="Saunders L."/>
            <person name="Detter J.C."/>
            <person name="Tapia R."/>
            <person name="Han C."/>
            <person name="Land M."/>
            <person name="Hauser L."/>
            <person name="Markowitz V."/>
            <person name="Cheng J.-F."/>
            <person name="Hugenholtz P."/>
            <person name="Woyke T."/>
            <person name="Wu D."/>
            <person name="Spring S."/>
            <person name="Schroeder M."/>
            <person name="Brambilla E."/>
            <person name="Klenk H.-P."/>
            <person name="Eisen J.A."/>
        </authorList>
    </citation>
    <scope>NUCLEOTIDE SEQUENCE [LARGE SCALE GENOMIC DNA]</scope>
    <source>
        <strain evidence="3">DSM 15286 / JCM 11887 / CIR29812</strain>
    </source>
</reference>
<organism evidence="2 3">
    <name type="scientific">Thermodesulfatator indicus (strain DSM 15286 / JCM 11887 / CIR29812)</name>
    <dbReference type="NCBI Taxonomy" id="667014"/>
    <lineage>
        <taxon>Bacteria</taxon>
        <taxon>Pseudomonadati</taxon>
        <taxon>Thermodesulfobacteriota</taxon>
        <taxon>Thermodesulfobacteria</taxon>
        <taxon>Thermodesulfobacteriales</taxon>
        <taxon>Thermodesulfatatoraceae</taxon>
        <taxon>Thermodesulfatator</taxon>
    </lineage>
</organism>
<evidence type="ECO:0000313" key="2">
    <source>
        <dbReference type="EMBL" id="AEH45171.1"/>
    </source>
</evidence>
<keyword evidence="3" id="KW-1185">Reference proteome</keyword>
<dbReference type="eggNOG" id="ENOG502ZF8J">
    <property type="taxonomic scope" value="Bacteria"/>
</dbReference>
<keyword evidence="1" id="KW-1133">Transmembrane helix</keyword>
<evidence type="ECO:0008006" key="4">
    <source>
        <dbReference type="Google" id="ProtNLM"/>
    </source>
</evidence>
<dbReference type="AlphaFoldDB" id="F8A943"/>
<dbReference type="PaxDb" id="667014-Thein_1304"/>
<keyword evidence="1" id="KW-0812">Transmembrane</keyword>
<gene>
    <name evidence="2" type="ordered locus">Thein_1304</name>
</gene>
<keyword evidence="1" id="KW-0472">Membrane</keyword>
<dbReference type="EMBL" id="CP002683">
    <property type="protein sequence ID" value="AEH45171.1"/>
    <property type="molecule type" value="Genomic_DNA"/>
</dbReference>
<dbReference type="InterPro" id="IPR032820">
    <property type="entry name" value="ATPase_put"/>
</dbReference>
<dbReference type="Proteomes" id="UP000006793">
    <property type="component" value="Chromosome"/>
</dbReference>
<evidence type="ECO:0000256" key="1">
    <source>
        <dbReference type="SAM" id="Phobius"/>
    </source>
</evidence>
<sequence>MKEGMRYFLSLLGDFLTVGLAVGGSVAAGVITGWFIDEKIFDGRTSPWFTMIFAAFGIAGGIKNIFVMTKRRFKNERNDKA</sequence>
<dbReference type="HOGENOM" id="CLU_137927_6_0_0"/>
<feature type="transmembrane region" description="Helical" evidence="1">
    <location>
        <begin position="12"/>
        <end position="36"/>
    </location>
</feature>
<dbReference type="Pfam" id="PF09527">
    <property type="entry name" value="ATPase_gene1"/>
    <property type="match status" value="1"/>
</dbReference>
<evidence type="ECO:0000313" key="3">
    <source>
        <dbReference type="Proteomes" id="UP000006793"/>
    </source>
</evidence>
<dbReference type="KEGG" id="tid:Thein_1304"/>
<dbReference type="STRING" id="667014.Thein_1304"/>
<name>F8A943_THEID</name>
<dbReference type="OrthoDB" id="15401at2"/>
<protein>
    <recommendedName>
        <fullName evidence="4">F0F1-ATPase subunit</fullName>
    </recommendedName>
</protein>
<dbReference type="RefSeq" id="WP_013907913.1">
    <property type="nucleotide sequence ID" value="NC_015681.1"/>
</dbReference>
<proteinExistence type="predicted"/>